<dbReference type="InterPro" id="IPR050723">
    <property type="entry name" value="CFA/CMAS"/>
</dbReference>
<dbReference type="PIRSF" id="PIRSF003085">
    <property type="entry name" value="CMAS"/>
    <property type="match status" value="1"/>
</dbReference>
<evidence type="ECO:0000256" key="3">
    <source>
        <dbReference type="ARBA" id="ARBA00022679"/>
    </source>
</evidence>
<evidence type="ECO:0000256" key="4">
    <source>
        <dbReference type="ARBA" id="ARBA00022691"/>
    </source>
</evidence>
<sequence>MRPAADVRTHSAPTVQADPARWDGLEHAPRSAFRARIAEVLFRRAVRPLDVRITLPDGSTLGAGGPDAPEMRLHRPAAFFHRLGVDAKIGFGEAYMVGDWTSDALAEVLTPFAERMATLVPPALQRFRRFVDRRQPSTEKNTVDGARSNIHRHYDLSNDLFGTFLDETMMYSSALFAEGDDLTTAQYRKIDGVLDYAGVGPGSEVLEIGTGWGELAIRAARRGAKVTSLTISEEQQVLAQQRIAAAGLSGSVDVRLCDYRHSTGEYDAVVSVEMIEAVGAAYWPTFYDTIGKRLRPGGRFGLQAITMPHDRMLAASDSYTWIHKYIFPGGLIPSTDSVKAGISGSTNLRLDAVREFGQDYARTLCEWRERFNSRWSEVADLGFDEMFRRMWEFYLAYSEAGFRSGYLNVHQFGFTKPAH</sequence>
<dbReference type="EMBL" id="NKYE01000008">
    <property type="protein sequence ID" value="OZM72498.1"/>
    <property type="molecule type" value="Genomic_DNA"/>
</dbReference>
<evidence type="ECO:0000313" key="7">
    <source>
        <dbReference type="Proteomes" id="UP000242444"/>
    </source>
</evidence>
<keyword evidence="3" id="KW-0808">Transferase</keyword>
<evidence type="ECO:0000256" key="2">
    <source>
        <dbReference type="ARBA" id="ARBA00022603"/>
    </source>
</evidence>
<dbReference type="Proteomes" id="UP000242444">
    <property type="component" value="Unassembled WGS sequence"/>
</dbReference>
<dbReference type="InterPro" id="IPR029063">
    <property type="entry name" value="SAM-dependent_MTases_sf"/>
</dbReference>
<dbReference type="InterPro" id="IPR003333">
    <property type="entry name" value="CMAS"/>
</dbReference>
<reference evidence="6 7" key="1">
    <citation type="submission" date="2017-07" db="EMBL/GenBank/DDBJ databases">
        <title>Amycolatopsis antarcticus sp. nov., isolated from the surface of an Antarcticus brown macroalga.</title>
        <authorList>
            <person name="Wang J."/>
            <person name="Leiva S."/>
            <person name="Huang J."/>
            <person name="Huang Y."/>
        </authorList>
    </citation>
    <scope>NUCLEOTIDE SEQUENCE [LARGE SCALE GENOMIC DNA]</scope>
    <source>
        <strain evidence="6 7">AU-G6</strain>
    </source>
</reference>
<dbReference type="InParanoid" id="A0A263D344"/>
<keyword evidence="2" id="KW-0489">Methyltransferase</keyword>
<dbReference type="GO" id="GO:0008168">
    <property type="term" value="F:methyltransferase activity"/>
    <property type="evidence" value="ECO:0007669"/>
    <property type="project" value="UniProtKB-KW"/>
</dbReference>
<keyword evidence="4" id="KW-0949">S-adenosyl-L-methionine</keyword>
<dbReference type="SUPFAM" id="SSF53335">
    <property type="entry name" value="S-adenosyl-L-methionine-dependent methyltransferases"/>
    <property type="match status" value="1"/>
</dbReference>
<keyword evidence="5" id="KW-0443">Lipid metabolism</keyword>
<dbReference type="Gene3D" id="3.40.50.150">
    <property type="entry name" value="Vaccinia Virus protein VP39"/>
    <property type="match status" value="1"/>
</dbReference>
<keyword evidence="7" id="KW-1185">Reference proteome</keyword>
<protein>
    <submittedName>
        <fullName evidence="6">Cyclopropane-fatty-acyl-phospholipid synthase</fullName>
    </submittedName>
</protein>
<proteinExistence type="inferred from homology"/>
<gene>
    <name evidence="6" type="ORF">CFN78_15125</name>
</gene>
<dbReference type="Pfam" id="PF02353">
    <property type="entry name" value="CMAS"/>
    <property type="match status" value="1"/>
</dbReference>
<evidence type="ECO:0000256" key="5">
    <source>
        <dbReference type="ARBA" id="ARBA00023098"/>
    </source>
</evidence>
<dbReference type="FunCoup" id="A0A263D344">
    <property type="interactions" value="35"/>
</dbReference>
<comment type="caution">
    <text evidence="6">The sequence shown here is derived from an EMBL/GenBank/DDBJ whole genome shotgun (WGS) entry which is preliminary data.</text>
</comment>
<dbReference type="AlphaFoldDB" id="A0A263D344"/>
<accession>A0A263D344</accession>
<name>A0A263D344_9PSEU</name>
<evidence type="ECO:0000313" key="6">
    <source>
        <dbReference type="EMBL" id="OZM72498.1"/>
    </source>
</evidence>
<comment type="similarity">
    <text evidence="1">Belongs to the CFA/CMAS family.</text>
</comment>
<dbReference type="GO" id="GO:0008610">
    <property type="term" value="P:lipid biosynthetic process"/>
    <property type="evidence" value="ECO:0007669"/>
    <property type="project" value="InterPro"/>
</dbReference>
<dbReference type="GO" id="GO:0032259">
    <property type="term" value="P:methylation"/>
    <property type="evidence" value="ECO:0007669"/>
    <property type="project" value="UniProtKB-KW"/>
</dbReference>
<dbReference type="CDD" id="cd02440">
    <property type="entry name" value="AdoMet_MTases"/>
    <property type="match status" value="1"/>
</dbReference>
<dbReference type="PANTHER" id="PTHR43667:SF2">
    <property type="entry name" value="FATTY ACID C-METHYL TRANSFERASE"/>
    <property type="match status" value="1"/>
</dbReference>
<dbReference type="PANTHER" id="PTHR43667">
    <property type="entry name" value="CYCLOPROPANE-FATTY-ACYL-PHOSPHOLIPID SYNTHASE"/>
    <property type="match status" value="1"/>
</dbReference>
<organism evidence="6 7">
    <name type="scientific">Amycolatopsis antarctica</name>
    <dbReference type="NCBI Taxonomy" id="1854586"/>
    <lineage>
        <taxon>Bacteria</taxon>
        <taxon>Bacillati</taxon>
        <taxon>Actinomycetota</taxon>
        <taxon>Actinomycetes</taxon>
        <taxon>Pseudonocardiales</taxon>
        <taxon>Pseudonocardiaceae</taxon>
        <taxon>Amycolatopsis</taxon>
    </lineage>
</organism>
<dbReference type="OrthoDB" id="9782855at2"/>
<evidence type="ECO:0000256" key="1">
    <source>
        <dbReference type="ARBA" id="ARBA00010815"/>
    </source>
</evidence>